<comment type="subcellular location">
    <subcellularLocation>
        <location evidence="1">Cell membrane</location>
        <topology evidence="1">Multi-pass membrane protein</topology>
    </subcellularLocation>
</comment>
<evidence type="ECO:0000256" key="2">
    <source>
        <dbReference type="ARBA" id="ARBA00006448"/>
    </source>
</evidence>
<keyword evidence="3" id="KW-1003">Cell membrane</keyword>
<dbReference type="AlphaFoldDB" id="A0A6L5Z2P8"/>
<dbReference type="EMBL" id="WIND01000008">
    <property type="protein sequence ID" value="MSU90282.1"/>
    <property type="molecule type" value="Genomic_DNA"/>
</dbReference>
<evidence type="ECO:0000256" key="5">
    <source>
        <dbReference type="ARBA" id="ARBA00022989"/>
    </source>
</evidence>
<keyword evidence="5 7" id="KW-1133">Transmembrane helix</keyword>
<dbReference type="InterPro" id="IPR007353">
    <property type="entry name" value="DUF421"/>
</dbReference>
<sequence>MESVIRGAAIYLVLLIIFRLSGRRTLSEATPFDFVLLLIVAETTQQALLGDDNSLTNAALVAITIFSLDIAMSYIKGGSRLFRLMLDGTPTVLIDRGEPDLRALARARVALSDVLESARMKHGIERPEQIRYAVLEANGQLSIVPDGKSE</sequence>
<feature type="transmembrane region" description="Helical" evidence="7">
    <location>
        <begin position="53"/>
        <end position="75"/>
    </location>
</feature>
<evidence type="ECO:0000256" key="3">
    <source>
        <dbReference type="ARBA" id="ARBA00022475"/>
    </source>
</evidence>
<feature type="domain" description="YetF C-terminal" evidence="8">
    <location>
        <begin position="79"/>
        <end position="148"/>
    </location>
</feature>
<dbReference type="PANTHER" id="PTHR34582">
    <property type="entry name" value="UPF0702 TRANSMEMBRANE PROTEIN YCAP"/>
    <property type="match status" value="1"/>
</dbReference>
<evidence type="ECO:0000313" key="10">
    <source>
        <dbReference type="Proteomes" id="UP000474957"/>
    </source>
</evidence>
<dbReference type="Gene3D" id="3.30.240.20">
    <property type="entry name" value="bsu07140 like domains"/>
    <property type="match status" value="1"/>
</dbReference>
<comment type="caution">
    <text evidence="9">The sequence shown here is derived from an EMBL/GenBank/DDBJ whole genome shotgun (WGS) entry which is preliminary data.</text>
</comment>
<name>A0A6L5Z2P8_9RHOB</name>
<dbReference type="PANTHER" id="PTHR34582:SF6">
    <property type="entry name" value="UPF0702 TRANSMEMBRANE PROTEIN YCAP"/>
    <property type="match status" value="1"/>
</dbReference>
<keyword evidence="4 7" id="KW-0812">Transmembrane</keyword>
<evidence type="ECO:0000256" key="6">
    <source>
        <dbReference type="ARBA" id="ARBA00023136"/>
    </source>
</evidence>
<accession>A0A6L5Z2P8</accession>
<comment type="similarity">
    <text evidence="2">Belongs to the UPF0702 family.</text>
</comment>
<dbReference type="Pfam" id="PF04239">
    <property type="entry name" value="DUF421"/>
    <property type="match status" value="1"/>
</dbReference>
<evidence type="ECO:0000259" key="8">
    <source>
        <dbReference type="Pfam" id="PF04239"/>
    </source>
</evidence>
<reference evidence="9 10" key="1">
    <citation type="submission" date="2019-10" db="EMBL/GenBank/DDBJ databases">
        <title>Cognatihalovulum marinum gen. nov. sp. nov., a new member of the family Rhodobacteraceae isolated from deep seawater of the Northwest Indian Ocean.</title>
        <authorList>
            <person name="Ruan C."/>
            <person name="Wang J."/>
            <person name="Zheng X."/>
            <person name="Song L."/>
            <person name="Zhu Y."/>
            <person name="Huang Y."/>
            <person name="Lu Z."/>
            <person name="Du W."/>
            <person name="Huang L."/>
            <person name="Dai X."/>
        </authorList>
    </citation>
    <scope>NUCLEOTIDE SEQUENCE [LARGE SCALE GENOMIC DNA]</scope>
    <source>
        <strain evidence="9 10">2CG4</strain>
    </source>
</reference>
<keyword evidence="6 7" id="KW-0472">Membrane</keyword>
<keyword evidence="10" id="KW-1185">Reference proteome</keyword>
<protein>
    <submittedName>
        <fullName evidence="9">DUF421 domain-containing protein</fullName>
    </submittedName>
</protein>
<evidence type="ECO:0000256" key="7">
    <source>
        <dbReference type="SAM" id="Phobius"/>
    </source>
</evidence>
<evidence type="ECO:0000313" key="9">
    <source>
        <dbReference type="EMBL" id="MSU90282.1"/>
    </source>
</evidence>
<evidence type="ECO:0000256" key="4">
    <source>
        <dbReference type="ARBA" id="ARBA00022692"/>
    </source>
</evidence>
<proteinExistence type="inferred from homology"/>
<dbReference type="Proteomes" id="UP000474957">
    <property type="component" value="Unassembled WGS sequence"/>
</dbReference>
<dbReference type="InterPro" id="IPR023090">
    <property type="entry name" value="UPF0702_alpha/beta_dom_sf"/>
</dbReference>
<dbReference type="GO" id="GO:0005886">
    <property type="term" value="C:plasma membrane"/>
    <property type="evidence" value="ECO:0007669"/>
    <property type="project" value="UniProtKB-SubCell"/>
</dbReference>
<organism evidence="9 10">
    <name type="scientific">Halovulum marinum</name>
    <dbReference type="NCBI Taxonomy" id="2662447"/>
    <lineage>
        <taxon>Bacteria</taxon>
        <taxon>Pseudomonadati</taxon>
        <taxon>Pseudomonadota</taxon>
        <taxon>Alphaproteobacteria</taxon>
        <taxon>Rhodobacterales</taxon>
        <taxon>Paracoccaceae</taxon>
        <taxon>Halovulum</taxon>
    </lineage>
</organism>
<dbReference type="RefSeq" id="WP_154446770.1">
    <property type="nucleotide sequence ID" value="NZ_WIND01000008.1"/>
</dbReference>
<evidence type="ECO:0000256" key="1">
    <source>
        <dbReference type="ARBA" id="ARBA00004651"/>
    </source>
</evidence>
<gene>
    <name evidence="9" type="ORF">GE300_11735</name>
</gene>